<dbReference type="PROSITE" id="PS50068">
    <property type="entry name" value="LDLRA_2"/>
    <property type="match status" value="1"/>
</dbReference>
<gene>
    <name evidence="3" type="ORF">M9458_029993</name>
</gene>
<evidence type="ECO:0000313" key="3">
    <source>
        <dbReference type="EMBL" id="KAL0174025.1"/>
    </source>
</evidence>
<comment type="caution">
    <text evidence="3">The sequence shown here is derived from an EMBL/GenBank/DDBJ whole genome shotgun (WGS) entry which is preliminary data.</text>
</comment>
<feature type="non-terminal residue" evidence="3">
    <location>
        <position position="1"/>
    </location>
</feature>
<evidence type="ECO:0000313" key="4">
    <source>
        <dbReference type="Proteomes" id="UP001529510"/>
    </source>
</evidence>
<dbReference type="EMBL" id="JAMKFB020000015">
    <property type="protein sequence ID" value="KAL0174025.1"/>
    <property type="molecule type" value="Genomic_DNA"/>
</dbReference>
<sequence length="89" mass="9896">HYGSKSYSGHYVSDCKGKDCGDCRGEDCKEHDNECRGKDCKEHDNDCRGKDCKEEDHHDGARVPDTCSNSSTLCDGIQNCQQGTDEMNC</sequence>
<reference evidence="3 4" key="1">
    <citation type="submission" date="2024-05" db="EMBL/GenBank/DDBJ databases">
        <title>Genome sequencing and assembly of Indian major carp, Cirrhinus mrigala (Hamilton, 1822).</title>
        <authorList>
            <person name="Mohindra V."/>
            <person name="Chowdhury L.M."/>
            <person name="Lal K."/>
            <person name="Jena J.K."/>
        </authorList>
    </citation>
    <scope>NUCLEOTIDE SEQUENCE [LARGE SCALE GENOMIC DNA]</scope>
    <source>
        <strain evidence="3">CM1030</strain>
        <tissue evidence="3">Blood</tissue>
    </source>
</reference>
<accession>A0ABD0PJW2</accession>
<comment type="caution">
    <text evidence="2">Lacks conserved residue(s) required for the propagation of feature annotation.</text>
</comment>
<protein>
    <submittedName>
        <fullName evidence="3">Uncharacterized protein</fullName>
    </submittedName>
</protein>
<organism evidence="3 4">
    <name type="scientific">Cirrhinus mrigala</name>
    <name type="common">Mrigala</name>
    <dbReference type="NCBI Taxonomy" id="683832"/>
    <lineage>
        <taxon>Eukaryota</taxon>
        <taxon>Metazoa</taxon>
        <taxon>Chordata</taxon>
        <taxon>Craniata</taxon>
        <taxon>Vertebrata</taxon>
        <taxon>Euteleostomi</taxon>
        <taxon>Actinopterygii</taxon>
        <taxon>Neopterygii</taxon>
        <taxon>Teleostei</taxon>
        <taxon>Ostariophysi</taxon>
        <taxon>Cypriniformes</taxon>
        <taxon>Cyprinidae</taxon>
        <taxon>Labeoninae</taxon>
        <taxon>Labeonini</taxon>
        <taxon>Cirrhinus</taxon>
    </lineage>
</organism>
<evidence type="ECO:0000256" key="1">
    <source>
        <dbReference type="ARBA" id="ARBA00023157"/>
    </source>
</evidence>
<proteinExistence type="predicted"/>
<keyword evidence="4" id="KW-1185">Reference proteome</keyword>
<name>A0ABD0PJW2_CIRMR</name>
<keyword evidence="1 2" id="KW-1015">Disulfide bond</keyword>
<dbReference type="Proteomes" id="UP001529510">
    <property type="component" value="Unassembled WGS sequence"/>
</dbReference>
<dbReference type="InterPro" id="IPR002172">
    <property type="entry name" value="LDrepeatLR_classA_rpt"/>
</dbReference>
<dbReference type="AlphaFoldDB" id="A0ABD0PJW2"/>
<evidence type="ECO:0000256" key="2">
    <source>
        <dbReference type="PROSITE-ProRule" id="PRU00124"/>
    </source>
</evidence>
<feature type="non-terminal residue" evidence="3">
    <location>
        <position position="89"/>
    </location>
</feature>
<feature type="disulfide bond" evidence="2">
    <location>
        <begin position="74"/>
        <end position="89"/>
    </location>
</feature>